<dbReference type="EMBL" id="OCMT01000002">
    <property type="protein sequence ID" value="SOD13910.1"/>
    <property type="molecule type" value="Genomic_DNA"/>
</dbReference>
<gene>
    <name evidence="7" type="ORF">SAMN06297358_1304</name>
</gene>
<evidence type="ECO:0000256" key="5">
    <source>
        <dbReference type="SAM" id="Phobius"/>
    </source>
</evidence>
<evidence type="ECO:0000313" key="7">
    <source>
        <dbReference type="EMBL" id="SOD13910.1"/>
    </source>
</evidence>
<reference evidence="8" key="1">
    <citation type="submission" date="2017-09" db="EMBL/GenBank/DDBJ databases">
        <authorList>
            <person name="Varghese N."/>
            <person name="Submissions S."/>
        </authorList>
    </citation>
    <scope>NUCLEOTIDE SEQUENCE [LARGE SCALE GENOMIC DNA]</scope>
    <source>
        <strain evidence="8">CGMCC 1.12803</strain>
    </source>
</reference>
<organism evidence="7 8">
    <name type="scientific">Pedobacter xixiisoli</name>
    <dbReference type="NCBI Taxonomy" id="1476464"/>
    <lineage>
        <taxon>Bacteria</taxon>
        <taxon>Pseudomonadati</taxon>
        <taxon>Bacteroidota</taxon>
        <taxon>Sphingobacteriia</taxon>
        <taxon>Sphingobacteriales</taxon>
        <taxon>Sphingobacteriaceae</taxon>
        <taxon>Pedobacter</taxon>
    </lineage>
</organism>
<evidence type="ECO:0000256" key="1">
    <source>
        <dbReference type="ARBA" id="ARBA00004141"/>
    </source>
</evidence>
<accession>A0A285ZWA7</accession>
<dbReference type="Pfam" id="PF07291">
    <property type="entry name" value="MauE"/>
    <property type="match status" value="1"/>
</dbReference>
<dbReference type="Proteomes" id="UP000219281">
    <property type="component" value="Unassembled WGS sequence"/>
</dbReference>
<keyword evidence="2 5" id="KW-0812">Transmembrane</keyword>
<dbReference type="GO" id="GO:0030416">
    <property type="term" value="P:methylamine metabolic process"/>
    <property type="evidence" value="ECO:0007669"/>
    <property type="project" value="InterPro"/>
</dbReference>
<feature type="transmembrane region" description="Helical" evidence="5">
    <location>
        <begin position="21"/>
        <end position="38"/>
    </location>
</feature>
<feature type="domain" description="Methylamine utilisation protein MauE" evidence="6">
    <location>
        <begin position="20"/>
        <end position="146"/>
    </location>
</feature>
<keyword evidence="3 5" id="KW-1133">Transmembrane helix</keyword>
<name>A0A285ZWA7_9SPHI</name>
<sequence length="155" mass="17829">MNSTSISSKQPLLQRYQIKQILIYGIKALCIFLLIYTAKEKIVDHERFLRGLQRIQFLNDRALTISWLVPISELAIALILIIPQTQKLGLYLFTIMMSIFTLHISSMLLWAENKPCHCGGAIETLTWGQHLVFNIGFILISIFGIYLHKNSNRKP</sequence>
<keyword evidence="4 5" id="KW-0472">Membrane</keyword>
<dbReference type="GO" id="GO:0016020">
    <property type="term" value="C:membrane"/>
    <property type="evidence" value="ECO:0007669"/>
    <property type="project" value="UniProtKB-SubCell"/>
</dbReference>
<feature type="transmembrane region" description="Helical" evidence="5">
    <location>
        <begin position="131"/>
        <end position="148"/>
    </location>
</feature>
<evidence type="ECO:0000256" key="3">
    <source>
        <dbReference type="ARBA" id="ARBA00022989"/>
    </source>
</evidence>
<keyword evidence="8" id="KW-1185">Reference proteome</keyword>
<dbReference type="AlphaFoldDB" id="A0A285ZWA7"/>
<dbReference type="RefSeq" id="WP_420812675.1">
    <property type="nucleotide sequence ID" value="NZ_OCMT01000002.1"/>
</dbReference>
<feature type="transmembrane region" description="Helical" evidence="5">
    <location>
        <begin position="62"/>
        <end position="82"/>
    </location>
</feature>
<proteinExistence type="predicted"/>
<comment type="subcellular location">
    <subcellularLocation>
        <location evidence="1">Membrane</location>
        <topology evidence="1">Multi-pass membrane protein</topology>
    </subcellularLocation>
</comment>
<evidence type="ECO:0000259" key="6">
    <source>
        <dbReference type="Pfam" id="PF07291"/>
    </source>
</evidence>
<dbReference type="InterPro" id="IPR009908">
    <property type="entry name" value="Methylamine_util_MauE"/>
</dbReference>
<evidence type="ECO:0000256" key="4">
    <source>
        <dbReference type="ARBA" id="ARBA00023136"/>
    </source>
</evidence>
<feature type="transmembrane region" description="Helical" evidence="5">
    <location>
        <begin position="89"/>
        <end position="111"/>
    </location>
</feature>
<evidence type="ECO:0000256" key="2">
    <source>
        <dbReference type="ARBA" id="ARBA00022692"/>
    </source>
</evidence>
<evidence type="ECO:0000313" key="8">
    <source>
        <dbReference type="Proteomes" id="UP000219281"/>
    </source>
</evidence>
<protein>
    <recommendedName>
        <fullName evidence="6">Methylamine utilisation protein MauE domain-containing protein</fullName>
    </recommendedName>
</protein>